<keyword evidence="4" id="KW-1185">Reference proteome</keyword>
<comment type="similarity">
    <text evidence="1">Belongs to the 4-hydroxybenzoyl-CoA thioesterase family.</text>
</comment>
<dbReference type="PANTHER" id="PTHR31793:SF27">
    <property type="entry name" value="NOVEL THIOESTERASE SUPERFAMILY DOMAIN AND SAPOSIN A-TYPE DOMAIN CONTAINING PROTEIN (0610012H03RIK)"/>
    <property type="match status" value="1"/>
</dbReference>
<evidence type="ECO:0000256" key="2">
    <source>
        <dbReference type="ARBA" id="ARBA00022801"/>
    </source>
</evidence>
<dbReference type="InterPro" id="IPR029069">
    <property type="entry name" value="HotDog_dom_sf"/>
</dbReference>
<evidence type="ECO:0000313" key="3">
    <source>
        <dbReference type="EMBL" id="OEK05759.1"/>
    </source>
</evidence>
<dbReference type="OrthoDB" id="9800856at2"/>
<dbReference type="CDD" id="cd00586">
    <property type="entry name" value="4HBT"/>
    <property type="match status" value="1"/>
</dbReference>
<dbReference type="GO" id="GO:0047617">
    <property type="term" value="F:fatty acyl-CoA hydrolase activity"/>
    <property type="evidence" value="ECO:0007669"/>
    <property type="project" value="TreeGrafter"/>
</dbReference>
<evidence type="ECO:0000256" key="1">
    <source>
        <dbReference type="ARBA" id="ARBA00005953"/>
    </source>
</evidence>
<evidence type="ECO:0000313" key="4">
    <source>
        <dbReference type="Proteomes" id="UP000095552"/>
    </source>
</evidence>
<sequence length="135" mass="15951">MYSASTQIRVRYAETDQMSYVYYGNYAMYYEVGRVEALRQLGFEYKRLEEQGVMMPVHDLECKYLAPAKYDELLTVKVIIKELPKVRMIFEYEVSNEVGELVNRGKTTLVFINMETNRPCRAPEELTDVLMPYFK</sequence>
<dbReference type="RefSeq" id="WP_069834677.1">
    <property type="nucleotide sequence ID" value="NZ_MDGQ01000004.1"/>
</dbReference>
<dbReference type="SUPFAM" id="SSF54637">
    <property type="entry name" value="Thioesterase/thiol ester dehydrase-isomerase"/>
    <property type="match status" value="1"/>
</dbReference>
<dbReference type="Gene3D" id="3.10.129.10">
    <property type="entry name" value="Hotdog Thioesterase"/>
    <property type="match status" value="1"/>
</dbReference>
<dbReference type="AlphaFoldDB" id="A0A1E5T302"/>
<name>A0A1E5T302_9BACT</name>
<dbReference type="PANTHER" id="PTHR31793">
    <property type="entry name" value="4-HYDROXYBENZOYL-COA THIOESTERASE FAMILY MEMBER"/>
    <property type="match status" value="1"/>
</dbReference>
<dbReference type="InterPro" id="IPR050563">
    <property type="entry name" value="4-hydroxybenzoyl-CoA_TE"/>
</dbReference>
<dbReference type="PIRSF" id="PIRSF003230">
    <property type="entry name" value="YbgC"/>
    <property type="match status" value="1"/>
</dbReference>
<dbReference type="Pfam" id="PF13279">
    <property type="entry name" value="4HBT_2"/>
    <property type="match status" value="1"/>
</dbReference>
<dbReference type="STRING" id="1563681.BFP71_06450"/>
<proteinExistence type="inferred from homology"/>
<dbReference type="EMBL" id="MDGQ01000004">
    <property type="protein sequence ID" value="OEK05759.1"/>
    <property type="molecule type" value="Genomic_DNA"/>
</dbReference>
<organism evidence="3 4">
    <name type="scientific">Roseivirga misakiensis</name>
    <dbReference type="NCBI Taxonomy" id="1563681"/>
    <lineage>
        <taxon>Bacteria</taxon>
        <taxon>Pseudomonadati</taxon>
        <taxon>Bacteroidota</taxon>
        <taxon>Cytophagia</taxon>
        <taxon>Cytophagales</taxon>
        <taxon>Roseivirgaceae</taxon>
        <taxon>Roseivirga</taxon>
    </lineage>
</organism>
<dbReference type="InterPro" id="IPR006684">
    <property type="entry name" value="YbgC/YbaW"/>
</dbReference>
<keyword evidence="2" id="KW-0378">Hydrolase</keyword>
<protein>
    <submittedName>
        <fullName evidence="3">Thioesterase</fullName>
    </submittedName>
</protein>
<gene>
    <name evidence="3" type="ORF">BFP71_06450</name>
</gene>
<dbReference type="Proteomes" id="UP000095552">
    <property type="component" value="Unassembled WGS sequence"/>
</dbReference>
<comment type="caution">
    <text evidence="3">The sequence shown here is derived from an EMBL/GenBank/DDBJ whole genome shotgun (WGS) entry which is preliminary data.</text>
</comment>
<reference evidence="3 4" key="1">
    <citation type="submission" date="2016-08" db="EMBL/GenBank/DDBJ databases">
        <title>Draft genome of Fabibacter sp. strain SK-8.</title>
        <authorList>
            <person name="Wong S.-K."/>
            <person name="Hamasaki K."/>
            <person name="Yoshizawa S."/>
        </authorList>
    </citation>
    <scope>NUCLEOTIDE SEQUENCE [LARGE SCALE GENOMIC DNA]</scope>
    <source>
        <strain evidence="3 4">SK-8</strain>
    </source>
</reference>
<accession>A0A1E5T302</accession>
<dbReference type="NCBIfam" id="TIGR00051">
    <property type="entry name" value="YbgC/FadM family acyl-CoA thioesterase"/>
    <property type="match status" value="1"/>
</dbReference>